<dbReference type="Gene3D" id="3.40.50.1450">
    <property type="entry name" value="HybD-like"/>
    <property type="match status" value="1"/>
</dbReference>
<organism evidence="1 2">
    <name type="scientific">Candidatus Kutchimonas denitrificans</name>
    <dbReference type="NCBI Taxonomy" id="3056748"/>
    <lineage>
        <taxon>Bacteria</taxon>
        <taxon>Pseudomonadati</taxon>
        <taxon>Gemmatimonadota</taxon>
        <taxon>Gemmatimonadia</taxon>
        <taxon>Candidatus Palauibacterales</taxon>
        <taxon>Candidatus Palauibacteraceae</taxon>
        <taxon>Candidatus Kutchimonas</taxon>
    </lineage>
</organism>
<evidence type="ECO:0000313" key="2">
    <source>
        <dbReference type="Proteomes" id="UP000702544"/>
    </source>
</evidence>
<dbReference type="AlphaFoldDB" id="A0AAE4Z6V9"/>
<gene>
    <name evidence="1" type="ORF">GWO12_07040</name>
</gene>
<dbReference type="InterPro" id="IPR023430">
    <property type="entry name" value="Pept_HybD-like_dom_sf"/>
</dbReference>
<reference evidence="1 2" key="1">
    <citation type="submission" date="2020-01" db="EMBL/GenBank/DDBJ databases">
        <title>Genomes assembled from Gulf of Kutch pelagic sediment metagenomes.</title>
        <authorList>
            <person name="Chandrashekar M."/>
            <person name="Mahajan M.S."/>
            <person name="Dave K.J."/>
            <person name="Vatsa P."/>
            <person name="Nathani N.M."/>
        </authorList>
    </citation>
    <scope>NUCLEOTIDE SEQUENCE [LARGE SCALE GENOMIC DNA]</scope>
    <source>
        <strain evidence="1">KS3-K002</strain>
    </source>
</reference>
<protein>
    <recommendedName>
        <fullName evidence="3">Hydrogenase maturation protease</fullName>
    </recommendedName>
</protein>
<sequence length="57" mass="6105">MTVTAVTVLGVGNVILGDDAFGPQVVRRLQAFYRFDPGVALVDTTATRLEVSPGRTR</sequence>
<dbReference type="SUPFAM" id="SSF53163">
    <property type="entry name" value="HybD-like"/>
    <property type="match status" value="1"/>
</dbReference>
<name>A0AAE4Z6V9_9BACT</name>
<proteinExistence type="predicted"/>
<dbReference type="GO" id="GO:0008233">
    <property type="term" value="F:peptidase activity"/>
    <property type="evidence" value="ECO:0007669"/>
    <property type="project" value="InterPro"/>
</dbReference>
<dbReference type="EMBL" id="JAACAK010000049">
    <property type="protein sequence ID" value="NIR74855.1"/>
    <property type="molecule type" value="Genomic_DNA"/>
</dbReference>
<evidence type="ECO:0000313" key="1">
    <source>
        <dbReference type="EMBL" id="NIR74855.1"/>
    </source>
</evidence>
<dbReference type="InterPro" id="IPR000671">
    <property type="entry name" value="Peptidase_A31"/>
</dbReference>
<evidence type="ECO:0008006" key="3">
    <source>
        <dbReference type="Google" id="ProtNLM"/>
    </source>
</evidence>
<dbReference type="Proteomes" id="UP000702544">
    <property type="component" value="Unassembled WGS sequence"/>
</dbReference>
<dbReference type="PRINTS" id="PR00446">
    <property type="entry name" value="HYDRGNUPTAKE"/>
</dbReference>
<dbReference type="GO" id="GO:0008047">
    <property type="term" value="F:enzyme activator activity"/>
    <property type="evidence" value="ECO:0007669"/>
    <property type="project" value="InterPro"/>
</dbReference>
<accession>A0AAE4Z6V9</accession>
<comment type="caution">
    <text evidence="1">The sequence shown here is derived from an EMBL/GenBank/DDBJ whole genome shotgun (WGS) entry which is preliminary data.</text>
</comment>